<reference evidence="2" key="1">
    <citation type="submission" date="2021-01" db="EMBL/GenBank/DDBJ databases">
        <authorList>
            <consortium name="Genoscope - CEA"/>
            <person name="William W."/>
        </authorList>
    </citation>
    <scope>NUCLEOTIDE SEQUENCE</scope>
</reference>
<keyword evidence="1" id="KW-0472">Membrane</keyword>
<gene>
    <name evidence="2" type="ORF">PSON_ATCC_30995.1.T0430251</name>
</gene>
<keyword evidence="1" id="KW-0812">Transmembrane</keyword>
<organism evidence="2 3">
    <name type="scientific">Paramecium sonneborni</name>
    <dbReference type="NCBI Taxonomy" id="65129"/>
    <lineage>
        <taxon>Eukaryota</taxon>
        <taxon>Sar</taxon>
        <taxon>Alveolata</taxon>
        <taxon>Ciliophora</taxon>
        <taxon>Intramacronucleata</taxon>
        <taxon>Oligohymenophorea</taxon>
        <taxon>Peniculida</taxon>
        <taxon>Parameciidae</taxon>
        <taxon>Paramecium</taxon>
    </lineage>
</organism>
<dbReference type="EMBL" id="CAJJDN010000043">
    <property type="protein sequence ID" value="CAD8082519.1"/>
    <property type="molecule type" value="Genomic_DNA"/>
</dbReference>
<keyword evidence="3" id="KW-1185">Reference proteome</keyword>
<name>A0A8S1MS42_9CILI</name>
<dbReference type="AlphaFoldDB" id="A0A8S1MS42"/>
<comment type="caution">
    <text evidence="2">The sequence shown here is derived from an EMBL/GenBank/DDBJ whole genome shotgun (WGS) entry which is preliminary data.</text>
</comment>
<dbReference type="OrthoDB" id="308966at2759"/>
<keyword evidence="1" id="KW-1133">Transmembrane helix</keyword>
<accession>A0A8S1MS42</accession>
<proteinExistence type="predicted"/>
<protein>
    <recommendedName>
        <fullName evidence="4">Transmembrane protein</fullName>
    </recommendedName>
</protein>
<evidence type="ECO:0000313" key="3">
    <source>
        <dbReference type="Proteomes" id="UP000692954"/>
    </source>
</evidence>
<evidence type="ECO:0000313" key="2">
    <source>
        <dbReference type="EMBL" id="CAD8082519.1"/>
    </source>
</evidence>
<sequence length="134" mass="15540">MLNNIGYLAYISIMGILLLISPSSFIKITNRDQEQSLFNTQLSSLLQTESGLRICGFYHLILLFAQISKQERVKFICLNIYALFLISRIDSLCIDGVGQIQSERLERLGFYANIQFYSIQQLAYQQLREEIFKE</sequence>
<evidence type="ECO:0000256" key="1">
    <source>
        <dbReference type="SAM" id="Phobius"/>
    </source>
</evidence>
<feature type="transmembrane region" description="Helical" evidence="1">
    <location>
        <begin position="7"/>
        <end position="26"/>
    </location>
</feature>
<dbReference type="Proteomes" id="UP000692954">
    <property type="component" value="Unassembled WGS sequence"/>
</dbReference>
<evidence type="ECO:0008006" key="4">
    <source>
        <dbReference type="Google" id="ProtNLM"/>
    </source>
</evidence>